<dbReference type="EMBL" id="CP063849">
    <property type="protein sequence ID" value="QOY85494.1"/>
    <property type="molecule type" value="Genomic_DNA"/>
</dbReference>
<name>A0A7S7SHY8_PALFE</name>
<reference evidence="1 2" key="1">
    <citation type="submission" date="2020-10" db="EMBL/GenBank/DDBJ databases">
        <title>Complete genome sequence of Paludibaculum fermentans P105T, a facultatively anaerobic acidobacterium capable of dissimilatory Fe(III) reduction.</title>
        <authorList>
            <person name="Dedysh S.N."/>
            <person name="Beletsky A.V."/>
            <person name="Kulichevskaya I.S."/>
            <person name="Mardanov A.V."/>
            <person name="Ravin N.V."/>
        </authorList>
    </citation>
    <scope>NUCLEOTIDE SEQUENCE [LARGE SCALE GENOMIC DNA]</scope>
    <source>
        <strain evidence="1 2">P105</strain>
    </source>
</reference>
<accession>A0A7S7SHY8</accession>
<proteinExistence type="predicted"/>
<dbReference type="Proteomes" id="UP000593892">
    <property type="component" value="Chromosome"/>
</dbReference>
<dbReference type="KEGG" id="pfer:IRI77_21995"/>
<keyword evidence="2" id="KW-1185">Reference proteome</keyword>
<evidence type="ECO:0000313" key="1">
    <source>
        <dbReference type="EMBL" id="QOY85494.1"/>
    </source>
</evidence>
<protein>
    <recommendedName>
        <fullName evidence="3">Tetratricopeptide repeat protein</fullName>
    </recommendedName>
</protein>
<sequence length="256" mass="29178">MPVTAQQTQGLDLGYQQMYNLEFDAAHKTFAEWMRQHPEDPLGPVSNAAAYLFSEFDRLHILQSEFFLHDDNFRTSQKLKPDAAAQQAFQRELARTQELAGRIVARSPGDSNAVFAQVLALGLQSDYDALIEKRYLSSLNATKDSRLLAEKLLRADPNFADAWLAIGVENYLLSLKPLPVRWFLQWNGNATNKELGLEKLKITAEKGRFLQPFARLLLAVAALRDKNRELARTLLQSLSRQFPHNHLYAEELARLR</sequence>
<dbReference type="RefSeq" id="WP_194447164.1">
    <property type="nucleotide sequence ID" value="NZ_CP063849.1"/>
</dbReference>
<dbReference type="AlphaFoldDB" id="A0A7S7SHY8"/>
<dbReference type="SUPFAM" id="SSF48452">
    <property type="entry name" value="TPR-like"/>
    <property type="match status" value="1"/>
</dbReference>
<evidence type="ECO:0000313" key="2">
    <source>
        <dbReference type="Proteomes" id="UP000593892"/>
    </source>
</evidence>
<dbReference type="InterPro" id="IPR011990">
    <property type="entry name" value="TPR-like_helical_dom_sf"/>
</dbReference>
<organism evidence="1 2">
    <name type="scientific">Paludibaculum fermentans</name>
    <dbReference type="NCBI Taxonomy" id="1473598"/>
    <lineage>
        <taxon>Bacteria</taxon>
        <taxon>Pseudomonadati</taxon>
        <taxon>Acidobacteriota</taxon>
        <taxon>Terriglobia</taxon>
        <taxon>Bryobacterales</taxon>
        <taxon>Bryobacteraceae</taxon>
        <taxon>Paludibaculum</taxon>
    </lineage>
</organism>
<evidence type="ECO:0008006" key="3">
    <source>
        <dbReference type="Google" id="ProtNLM"/>
    </source>
</evidence>
<gene>
    <name evidence="1" type="ORF">IRI77_21995</name>
</gene>